<dbReference type="EMBL" id="BKCJ010437446">
    <property type="protein sequence ID" value="GFA51455.1"/>
    <property type="molecule type" value="Genomic_DNA"/>
</dbReference>
<name>A0A699JSN7_TANCI</name>
<sequence length="78" mass="9195">EKLDQGRSKKQKIGESSEPRNKDVNELSEEELQQSMIIVSEQGMNVKALQIKYPIIDWESYTEDTRKYWKIIRVGNHT</sequence>
<comment type="caution">
    <text evidence="2">The sequence shown here is derived from an EMBL/GenBank/DDBJ whole genome shotgun (WGS) entry which is preliminary data.</text>
</comment>
<reference evidence="2" key="1">
    <citation type="journal article" date="2019" name="Sci. Rep.">
        <title>Draft genome of Tanacetum cinerariifolium, the natural source of mosquito coil.</title>
        <authorList>
            <person name="Yamashiro T."/>
            <person name="Shiraishi A."/>
            <person name="Satake H."/>
            <person name="Nakayama K."/>
        </authorList>
    </citation>
    <scope>NUCLEOTIDE SEQUENCE</scope>
</reference>
<dbReference type="AlphaFoldDB" id="A0A699JSN7"/>
<feature type="non-terminal residue" evidence="2">
    <location>
        <position position="1"/>
    </location>
</feature>
<gene>
    <name evidence="2" type="ORF">Tci_623427</name>
</gene>
<protein>
    <submittedName>
        <fullName evidence="2">Uncharacterized protein</fullName>
    </submittedName>
</protein>
<organism evidence="2">
    <name type="scientific">Tanacetum cinerariifolium</name>
    <name type="common">Dalmatian daisy</name>
    <name type="synonym">Chrysanthemum cinerariifolium</name>
    <dbReference type="NCBI Taxonomy" id="118510"/>
    <lineage>
        <taxon>Eukaryota</taxon>
        <taxon>Viridiplantae</taxon>
        <taxon>Streptophyta</taxon>
        <taxon>Embryophyta</taxon>
        <taxon>Tracheophyta</taxon>
        <taxon>Spermatophyta</taxon>
        <taxon>Magnoliopsida</taxon>
        <taxon>eudicotyledons</taxon>
        <taxon>Gunneridae</taxon>
        <taxon>Pentapetalae</taxon>
        <taxon>asterids</taxon>
        <taxon>campanulids</taxon>
        <taxon>Asterales</taxon>
        <taxon>Asteraceae</taxon>
        <taxon>Asteroideae</taxon>
        <taxon>Anthemideae</taxon>
        <taxon>Anthemidinae</taxon>
        <taxon>Tanacetum</taxon>
    </lineage>
</organism>
<evidence type="ECO:0000256" key="1">
    <source>
        <dbReference type="SAM" id="MobiDB-lite"/>
    </source>
</evidence>
<feature type="region of interest" description="Disordered" evidence="1">
    <location>
        <begin position="1"/>
        <end position="28"/>
    </location>
</feature>
<proteinExistence type="predicted"/>
<feature type="compositionally biased region" description="Basic and acidic residues" evidence="1">
    <location>
        <begin position="1"/>
        <end position="25"/>
    </location>
</feature>
<accession>A0A699JSN7</accession>
<evidence type="ECO:0000313" key="2">
    <source>
        <dbReference type="EMBL" id="GFA51455.1"/>
    </source>
</evidence>